<gene>
    <name evidence="1" type="ORF">JOF36_003313</name>
</gene>
<keyword evidence="2" id="KW-1185">Reference proteome</keyword>
<dbReference type="Proteomes" id="UP001519295">
    <property type="component" value="Unassembled WGS sequence"/>
</dbReference>
<dbReference type="EMBL" id="JAGINU010000001">
    <property type="protein sequence ID" value="MBP2367617.1"/>
    <property type="molecule type" value="Genomic_DNA"/>
</dbReference>
<reference evidence="1 2" key="1">
    <citation type="submission" date="2021-03" db="EMBL/GenBank/DDBJ databases">
        <title>Sequencing the genomes of 1000 actinobacteria strains.</title>
        <authorList>
            <person name="Klenk H.-P."/>
        </authorList>
    </citation>
    <scope>NUCLEOTIDE SEQUENCE [LARGE SCALE GENOMIC DNA]</scope>
    <source>
        <strain evidence="1 2">DSM 45256</strain>
    </source>
</reference>
<accession>A0ABS4VUK4</accession>
<evidence type="ECO:0000313" key="2">
    <source>
        <dbReference type="Proteomes" id="UP001519295"/>
    </source>
</evidence>
<organism evidence="1 2">
    <name type="scientific">Pseudonocardia parietis</name>
    <dbReference type="NCBI Taxonomy" id="570936"/>
    <lineage>
        <taxon>Bacteria</taxon>
        <taxon>Bacillati</taxon>
        <taxon>Actinomycetota</taxon>
        <taxon>Actinomycetes</taxon>
        <taxon>Pseudonocardiales</taxon>
        <taxon>Pseudonocardiaceae</taxon>
        <taxon>Pseudonocardia</taxon>
    </lineage>
</organism>
<proteinExistence type="predicted"/>
<evidence type="ECO:0000313" key="1">
    <source>
        <dbReference type="EMBL" id="MBP2367617.1"/>
    </source>
</evidence>
<dbReference type="RefSeq" id="WP_210027737.1">
    <property type="nucleotide sequence ID" value="NZ_JAGINU010000001.1"/>
</dbReference>
<comment type="caution">
    <text evidence="1">The sequence shown here is derived from an EMBL/GenBank/DDBJ whole genome shotgun (WGS) entry which is preliminary data.</text>
</comment>
<protein>
    <submittedName>
        <fullName evidence="1">Uncharacterized protein</fullName>
    </submittedName>
</protein>
<name>A0ABS4VUK4_9PSEU</name>
<sequence>MDASDTRPDPTGPTRYGFAIDPRYRVLLLPFGVLDPADAEVVLDEDRLLVRFGHWSLATPTRNLAGAQVTGPYRASKVLGPRLPLADRGVTFGTSTERGVCIRFHRPVPGLEPLGVLVHPAVTVTVQDPEALAAAVEGHAA</sequence>